<dbReference type="Gene3D" id="3.40.50.2000">
    <property type="entry name" value="Glycogen Phosphorylase B"/>
    <property type="match status" value="2"/>
</dbReference>
<comment type="catalytic activity">
    <reaction evidence="5">
        <text>an L-alpha-D-Hep-(1-&gt;5)-[alpha-Kdo-(2-&gt;4)]-alpha-Kdo-(2-&gt;6)-lipid A + ADP-L-glycero-beta-D-manno-heptose = an L-alpha-D-Hep-(1-&gt;3)-L-alpha-D-Hep-(1-&gt;5)-[alpha-Kdo-(2-&gt;4)]-alpha-Kdo-(2-&gt;6)-lipid A + ADP + H(+)</text>
        <dbReference type="Rhea" id="RHEA:74071"/>
        <dbReference type="ChEBI" id="CHEBI:15378"/>
        <dbReference type="ChEBI" id="CHEBI:61506"/>
        <dbReference type="ChEBI" id="CHEBI:193068"/>
        <dbReference type="ChEBI" id="CHEBI:193069"/>
        <dbReference type="ChEBI" id="CHEBI:456216"/>
        <dbReference type="EC" id="2.4.99.24"/>
    </reaction>
</comment>
<dbReference type="PANTHER" id="PTHR30160">
    <property type="entry name" value="TETRAACYLDISACCHARIDE 4'-KINASE-RELATED"/>
    <property type="match status" value="1"/>
</dbReference>
<keyword evidence="1" id="KW-0328">Glycosyltransferase</keyword>
<comment type="caution">
    <text evidence="6">The sequence shown here is derived from an EMBL/GenBank/DDBJ whole genome shotgun (WGS) entry which is preliminary data.</text>
</comment>
<dbReference type="RefSeq" id="WP_273641862.1">
    <property type="nucleotide sequence ID" value="NZ_JAQQXP010000002.1"/>
</dbReference>
<dbReference type="NCBIfam" id="TIGR02195">
    <property type="entry name" value="heptsyl_trn_II"/>
    <property type="match status" value="1"/>
</dbReference>
<name>A0ABT5L4V9_9ALTE</name>
<comment type="similarity">
    <text evidence="3">Belongs to the glycosyltransferase 9 family.</text>
</comment>
<dbReference type="Pfam" id="PF01075">
    <property type="entry name" value="Glyco_transf_9"/>
    <property type="match status" value="1"/>
</dbReference>
<dbReference type="EMBL" id="JAQQXP010000002">
    <property type="protein sequence ID" value="MDC8832075.1"/>
    <property type="molecule type" value="Genomic_DNA"/>
</dbReference>
<proteinExistence type="inferred from homology"/>
<protein>
    <recommendedName>
        <fullName evidence="4">lipopolysaccharide heptosyltransferase II</fullName>
        <ecNumber evidence="4">2.4.99.24</ecNumber>
    </recommendedName>
</protein>
<dbReference type="Proteomes" id="UP001218788">
    <property type="component" value="Unassembled WGS sequence"/>
</dbReference>
<dbReference type="InterPro" id="IPR002201">
    <property type="entry name" value="Glyco_trans_9"/>
</dbReference>
<dbReference type="PANTHER" id="PTHR30160:SF1">
    <property type="entry name" value="LIPOPOLYSACCHARIDE 1,2-N-ACETYLGLUCOSAMINETRANSFERASE-RELATED"/>
    <property type="match status" value="1"/>
</dbReference>
<organism evidence="6 7">
    <name type="scientific">Alteromonas gilva</name>
    <dbReference type="NCBI Taxonomy" id="2987522"/>
    <lineage>
        <taxon>Bacteria</taxon>
        <taxon>Pseudomonadati</taxon>
        <taxon>Pseudomonadota</taxon>
        <taxon>Gammaproteobacteria</taxon>
        <taxon>Alteromonadales</taxon>
        <taxon>Alteromonadaceae</taxon>
        <taxon>Alteromonas/Salinimonas group</taxon>
        <taxon>Alteromonas</taxon>
    </lineage>
</organism>
<dbReference type="SUPFAM" id="SSF53756">
    <property type="entry name" value="UDP-Glycosyltransferase/glycogen phosphorylase"/>
    <property type="match status" value="1"/>
</dbReference>
<dbReference type="InterPro" id="IPR011910">
    <property type="entry name" value="RfaF"/>
</dbReference>
<evidence type="ECO:0000313" key="6">
    <source>
        <dbReference type="EMBL" id="MDC8832075.1"/>
    </source>
</evidence>
<keyword evidence="2" id="KW-0808">Transferase</keyword>
<accession>A0ABT5L4V9</accession>
<dbReference type="CDD" id="cd03789">
    <property type="entry name" value="GT9_LPS_heptosyltransferase"/>
    <property type="match status" value="1"/>
</dbReference>
<keyword evidence="7" id="KW-1185">Reference proteome</keyword>
<evidence type="ECO:0000256" key="4">
    <source>
        <dbReference type="ARBA" id="ARBA00044042"/>
    </source>
</evidence>
<dbReference type="InterPro" id="IPR051199">
    <property type="entry name" value="LPS_LOS_Heptosyltrfase"/>
</dbReference>
<dbReference type="EC" id="2.4.99.24" evidence="4"/>
<evidence type="ECO:0000313" key="7">
    <source>
        <dbReference type="Proteomes" id="UP001218788"/>
    </source>
</evidence>
<sequence>MSEPCAKPAVLIIRLSAMGDIVMASGLPSTIKKHFTTDIQLIWMVESPYKGLVENHPDVNGVICWPKQHWRQLLRLRHYVTLVKSIIAFRKQLRAYRFDLVIDAQGLLKSALLAWLTGARKRIGFKSKEYSHWLLTESHNKPLSSQISSEYVYLGARFSDMPYTLVMPLTVQDRNEVDKAFSKHGINGNVISIAPYTTRPQKHWTNAHWHCLIKQFLEQEYTVVILGGPQDKAEAERLCSDYDRCYALAGQLSMTGSAAAIERSRLLVGVDTGLTHMAIALNRPAVALFGSTRPYTRTHTTTTRVLYTEMACAPCKRHPVCHGRYDCMQQLTPQRVIHTATELLR</sequence>
<evidence type="ECO:0000256" key="5">
    <source>
        <dbReference type="ARBA" id="ARBA00047503"/>
    </source>
</evidence>
<reference evidence="6 7" key="1">
    <citation type="submission" date="2022-10" db="EMBL/GenBank/DDBJ databases">
        <title>Alteromonas sp. chi3 Genome sequencing.</title>
        <authorList>
            <person name="Park S."/>
        </authorList>
    </citation>
    <scope>NUCLEOTIDE SEQUENCE [LARGE SCALE GENOMIC DNA]</scope>
    <source>
        <strain evidence="7">chi3</strain>
    </source>
</reference>
<evidence type="ECO:0000256" key="3">
    <source>
        <dbReference type="ARBA" id="ARBA00043995"/>
    </source>
</evidence>
<evidence type="ECO:0000256" key="1">
    <source>
        <dbReference type="ARBA" id="ARBA00022676"/>
    </source>
</evidence>
<evidence type="ECO:0000256" key="2">
    <source>
        <dbReference type="ARBA" id="ARBA00022679"/>
    </source>
</evidence>
<gene>
    <name evidence="6" type="primary">waaF</name>
    <name evidence="6" type="ORF">OIK42_15050</name>
</gene>